<protein>
    <submittedName>
        <fullName evidence="1">Uncharacterized protein</fullName>
    </submittedName>
</protein>
<proteinExistence type="predicted"/>
<keyword evidence="2" id="KW-1185">Reference proteome</keyword>
<dbReference type="InterPro" id="IPR011989">
    <property type="entry name" value="ARM-like"/>
</dbReference>
<dbReference type="SUPFAM" id="SSF48371">
    <property type="entry name" value="ARM repeat"/>
    <property type="match status" value="1"/>
</dbReference>
<gene>
    <name evidence="1" type="ORF">BLNAU_2918</name>
</gene>
<dbReference type="EMBL" id="JARBJD010000012">
    <property type="protein sequence ID" value="KAK2962258.1"/>
    <property type="molecule type" value="Genomic_DNA"/>
</dbReference>
<dbReference type="InterPro" id="IPR016024">
    <property type="entry name" value="ARM-type_fold"/>
</dbReference>
<evidence type="ECO:0000313" key="1">
    <source>
        <dbReference type="EMBL" id="KAK2962258.1"/>
    </source>
</evidence>
<organism evidence="1 2">
    <name type="scientific">Blattamonas nauphoetae</name>
    <dbReference type="NCBI Taxonomy" id="2049346"/>
    <lineage>
        <taxon>Eukaryota</taxon>
        <taxon>Metamonada</taxon>
        <taxon>Preaxostyla</taxon>
        <taxon>Oxymonadida</taxon>
        <taxon>Blattamonas</taxon>
    </lineage>
</organism>
<dbReference type="Proteomes" id="UP001281761">
    <property type="component" value="Unassembled WGS sequence"/>
</dbReference>
<comment type="caution">
    <text evidence="1">The sequence shown here is derived from an EMBL/GenBank/DDBJ whole genome shotgun (WGS) entry which is preliminary data.</text>
</comment>
<name>A0ABQ9YF00_9EUKA</name>
<reference evidence="1 2" key="1">
    <citation type="journal article" date="2022" name="bioRxiv">
        <title>Genomics of Preaxostyla Flagellates Illuminates Evolutionary Transitions and the Path Towards Mitochondrial Loss.</title>
        <authorList>
            <person name="Novak L.V.F."/>
            <person name="Treitli S.C."/>
            <person name="Pyrih J."/>
            <person name="Halakuc P."/>
            <person name="Pipaliya S.V."/>
            <person name="Vacek V."/>
            <person name="Brzon O."/>
            <person name="Soukal P."/>
            <person name="Eme L."/>
            <person name="Dacks J.B."/>
            <person name="Karnkowska A."/>
            <person name="Elias M."/>
            <person name="Hampl V."/>
        </authorList>
    </citation>
    <scope>NUCLEOTIDE SEQUENCE [LARGE SCALE GENOMIC DNA]</scope>
    <source>
        <strain evidence="1">NAU3</strain>
        <tissue evidence="1">Gut</tissue>
    </source>
</reference>
<accession>A0ABQ9YF00</accession>
<evidence type="ECO:0000313" key="2">
    <source>
        <dbReference type="Proteomes" id="UP001281761"/>
    </source>
</evidence>
<dbReference type="Gene3D" id="1.25.10.10">
    <property type="entry name" value="Leucine-rich Repeat Variant"/>
    <property type="match status" value="1"/>
</dbReference>
<sequence>MSESNSQTRRFFDIVDNDIVKDRSDLHPTLVTILSSLQDPSDKMVILQIQQLNRLILTHKAFISEPFLSLNGIDLLLHRVKDSDNSTLIQKTLITISNLSESSREVTRYLESSEIFTLISTYMTWNDPNITKECIFCLGNLAAESTFISHLIVRDTNLFSQLCTLLVTDDSSISELLFLFFNLTAHPEGFDPFLPLLPSLLGLFDKFCTEEWMDTIKTFPSTHGTNPLADCLITMTRILRSSPTQLPSLDSETVAKNLRLVITGSYPTSMVLNAIKLHFTVLFCCSADRESQTSQMYLTCGAHLLRPVIFHFQQSIARITTFLSGDEEYTERMFKEHMELVATAFQFFDEVCADESSRLELITQQVIPTFESFMSTANAKCLTSFYIFLESMGGTDPNTAVEIARQANIPSILKQFLTIDLPDLSVSRILMLFQSFSFAILASTHIEPDAPTSISSKFHQDITESDFVGELERLQPRVKRNTAQIIGIVLGQLQAWDETMRTISVK</sequence>